<accession>A0A1L7TRD7</accession>
<dbReference type="GeneID" id="65089172"/>
<dbReference type="VEuPathDB" id="FungiDB:FMAN_09915"/>
<evidence type="ECO:0000256" key="1">
    <source>
        <dbReference type="SAM" id="MobiDB-lite"/>
    </source>
</evidence>
<feature type="compositionally biased region" description="Polar residues" evidence="1">
    <location>
        <begin position="77"/>
        <end position="87"/>
    </location>
</feature>
<feature type="compositionally biased region" description="Basic and acidic residues" evidence="1">
    <location>
        <begin position="88"/>
        <end position="118"/>
    </location>
</feature>
<dbReference type="EMBL" id="FCQH01000011">
    <property type="protein sequence ID" value="CVL00489.1"/>
    <property type="molecule type" value="Genomic_DNA"/>
</dbReference>
<comment type="caution">
    <text evidence="2">The sequence shown here is derived from an EMBL/GenBank/DDBJ whole genome shotgun (WGS) entry which is preliminary data.</text>
</comment>
<dbReference type="Proteomes" id="UP000184255">
    <property type="component" value="Unassembled WGS sequence"/>
</dbReference>
<organism evidence="2 3">
    <name type="scientific">Fusarium mangiferae</name>
    <name type="common">Mango malformation disease fungus</name>
    <dbReference type="NCBI Taxonomy" id="192010"/>
    <lineage>
        <taxon>Eukaryota</taxon>
        <taxon>Fungi</taxon>
        <taxon>Dikarya</taxon>
        <taxon>Ascomycota</taxon>
        <taxon>Pezizomycotina</taxon>
        <taxon>Sordariomycetes</taxon>
        <taxon>Hypocreomycetidae</taxon>
        <taxon>Hypocreales</taxon>
        <taxon>Nectriaceae</taxon>
        <taxon>Fusarium</taxon>
        <taxon>Fusarium fujikuroi species complex</taxon>
    </lineage>
</organism>
<feature type="region of interest" description="Disordered" evidence="1">
    <location>
        <begin position="31"/>
        <end position="118"/>
    </location>
</feature>
<keyword evidence="3" id="KW-1185">Reference proteome</keyword>
<evidence type="ECO:0000313" key="3">
    <source>
        <dbReference type="Proteomes" id="UP000184255"/>
    </source>
</evidence>
<gene>
    <name evidence="2" type="ORF">FMAN_09915</name>
</gene>
<dbReference type="AlphaFoldDB" id="A0A1L7TRD7"/>
<reference evidence="3" key="1">
    <citation type="journal article" date="2016" name="Genome Biol. Evol.">
        <title>Comparative 'omics' of the Fusarium fujikuroi species complex highlights differences in genetic potential and metabolite synthesis.</title>
        <authorList>
            <person name="Niehaus E.-M."/>
            <person name="Muensterkoetter M."/>
            <person name="Proctor R.H."/>
            <person name="Brown D.W."/>
            <person name="Sharon A."/>
            <person name="Idan Y."/>
            <person name="Oren-Young L."/>
            <person name="Sieber C.M."/>
            <person name="Novak O."/>
            <person name="Pencik A."/>
            <person name="Tarkowska D."/>
            <person name="Hromadova K."/>
            <person name="Freeman S."/>
            <person name="Maymon M."/>
            <person name="Elazar M."/>
            <person name="Youssef S.A."/>
            <person name="El-Shabrawy E.S.M."/>
            <person name="Shalaby A.B.A."/>
            <person name="Houterman P."/>
            <person name="Brock N.L."/>
            <person name="Burkhardt I."/>
            <person name="Tsavkelova E.A."/>
            <person name="Dickschat J.S."/>
            <person name="Galuszka P."/>
            <person name="Gueldener U."/>
            <person name="Tudzynski B."/>
        </authorList>
    </citation>
    <scope>NUCLEOTIDE SEQUENCE [LARGE SCALE GENOMIC DNA]</scope>
    <source>
        <strain evidence="3">MRC7560</strain>
    </source>
</reference>
<name>A0A1L7TRD7_FUSMA</name>
<proteinExistence type="predicted"/>
<protein>
    <submittedName>
        <fullName evidence="2">Uncharacterized protein</fullName>
    </submittedName>
</protein>
<dbReference type="RefSeq" id="XP_041686401.1">
    <property type="nucleotide sequence ID" value="XM_041820530.1"/>
</dbReference>
<evidence type="ECO:0000313" key="2">
    <source>
        <dbReference type="EMBL" id="CVL00489.1"/>
    </source>
</evidence>
<sequence>MSLQPATLSTNADKWLTYEEMVSRFKDLLKHKPSVKGKNKDEDNLWGNGLEKSQHGINETNVSLDMGEVSDCGTLDQKINGSVSNDTKGNEESNGKPKSGSKEELSHKPNDTKIPLERHDIRCFGPHQFGKHKDIYRISQQN</sequence>